<evidence type="ECO:0000259" key="4">
    <source>
        <dbReference type="Pfam" id="PF00931"/>
    </source>
</evidence>
<dbReference type="InterPro" id="IPR025558">
    <property type="entry name" value="DUF4283"/>
</dbReference>
<gene>
    <name evidence="7" type="ORF">FNV43_RR22247</name>
</gene>
<dbReference type="SUPFAM" id="SSF52540">
    <property type="entry name" value="P-loop containing nucleoside triphosphate hydrolases"/>
    <property type="match status" value="1"/>
</dbReference>
<dbReference type="EMBL" id="VOIH02000010">
    <property type="protein sequence ID" value="KAF3435160.1"/>
    <property type="molecule type" value="Genomic_DNA"/>
</dbReference>
<keyword evidence="3" id="KW-0611">Plant defense</keyword>
<keyword evidence="2" id="KW-0547">Nucleotide-binding</keyword>
<dbReference type="InterPro" id="IPR002182">
    <property type="entry name" value="NB-ARC"/>
</dbReference>
<feature type="domain" description="DUF4283" evidence="5">
    <location>
        <begin position="205"/>
        <end position="282"/>
    </location>
</feature>
<dbReference type="AlphaFoldDB" id="A0A8K0GV13"/>
<dbReference type="GO" id="GO:0006952">
    <property type="term" value="P:defense response"/>
    <property type="evidence" value="ECO:0007669"/>
    <property type="project" value="UniProtKB-KW"/>
</dbReference>
<protein>
    <submittedName>
        <fullName evidence="7">Uncharacterized protein</fullName>
    </submittedName>
</protein>
<evidence type="ECO:0000256" key="3">
    <source>
        <dbReference type="ARBA" id="ARBA00022821"/>
    </source>
</evidence>
<evidence type="ECO:0000313" key="7">
    <source>
        <dbReference type="EMBL" id="KAF3435160.1"/>
    </source>
</evidence>
<proteinExistence type="predicted"/>
<evidence type="ECO:0000256" key="2">
    <source>
        <dbReference type="ARBA" id="ARBA00022741"/>
    </source>
</evidence>
<evidence type="ECO:0000259" key="5">
    <source>
        <dbReference type="Pfam" id="PF14111"/>
    </source>
</evidence>
<dbReference type="Gene3D" id="3.40.50.300">
    <property type="entry name" value="P-loop containing nucleotide triphosphate hydrolases"/>
    <property type="match status" value="1"/>
</dbReference>
<evidence type="ECO:0000313" key="8">
    <source>
        <dbReference type="Proteomes" id="UP000796880"/>
    </source>
</evidence>
<sequence>MASKSSLTSRAKKLNQNLKVEIEVMSARRVLNDAEKKQLTDVAVKEWLHQLRDAIYDIEDVVYEINIPAELSELEAGRSGSRTLFQVQNFSSSSEFTVPNIEERVVEIIKSVIPIVGMGGIGKTALAQLVYNDIDCHGINRPFVINAWITLNLMSNGLFSSPALFFSYSKDMESRNSEASNLREALSALSLESKESEGTKITGKVLVGKLLSTRVFKRFSLADIIKQSWQLRGRVQIEKIKENIFKFSFSDKLERDRVYERRPWSMDGAHLILKEWSVEVALEDVQFDTSSLFMQIHGLPPKLLHTGVALAIGRQIGGLHEFSISRCGLNVTLVHRCSSGITLPGFFQFREDG</sequence>
<dbReference type="Proteomes" id="UP000796880">
    <property type="component" value="Unassembled WGS sequence"/>
</dbReference>
<dbReference type="Pfam" id="PF18052">
    <property type="entry name" value="Rx_N"/>
    <property type="match status" value="1"/>
</dbReference>
<accession>A0A8K0GV13</accession>
<dbReference type="OrthoDB" id="1750606at2759"/>
<name>A0A8K0GV13_9ROSA</name>
<evidence type="ECO:0000259" key="6">
    <source>
        <dbReference type="Pfam" id="PF18052"/>
    </source>
</evidence>
<feature type="domain" description="Disease resistance N-terminal" evidence="6">
    <location>
        <begin position="3"/>
        <end position="77"/>
    </location>
</feature>
<dbReference type="Pfam" id="PF14111">
    <property type="entry name" value="DUF4283"/>
    <property type="match status" value="1"/>
</dbReference>
<organism evidence="7 8">
    <name type="scientific">Rhamnella rubrinervis</name>
    <dbReference type="NCBI Taxonomy" id="2594499"/>
    <lineage>
        <taxon>Eukaryota</taxon>
        <taxon>Viridiplantae</taxon>
        <taxon>Streptophyta</taxon>
        <taxon>Embryophyta</taxon>
        <taxon>Tracheophyta</taxon>
        <taxon>Spermatophyta</taxon>
        <taxon>Magnoliopsida</taxon>
        <taxon>eudicotyledons</taxon>
        <taxon>Gunneridae</taxon>
        <taxon>Pentapetalae</taxon>
        <taxon>rosids</taxon>
        <taxon>fabids</taxon>
        <taxon>Rosales</taxon>
        <taxon>Rhamnaceae</taxon>
        <taxon>rhamnoid group</taxon>
        <taxon>Rhamneae</taxon>
        <taxon>Rhamnella</taxon>
    </lineage>
</organism>
<keyword evidence="1" id="KW-0677">Repeat</keyword>
<comment type="caution">
    <text evidence="7">The sequence shown here is derived from an EMBL/GenBank/DDBJ whole genome shotgun (WGS) entry which is preliminary data.</text>
</comment>
<dbReference type="GO" id="GO:0043531">
    <property type="term" value="F:ADP binding"/>
    <property type="evidence" value="ECO:0007669"/>
    <property type="project" value="InterPro"/>
</dbReference>
<dbReference type="PANTHER" id="PTHR19338:SF0">
    <property type="entry name" value="MITOCHONDRIAL IMPORT INNER MEMBRANE TRANSLOCASE SUBUNIT TIM13"/>
    <property type="match status" value="1"/>
</dbReference>
<feature type="domain" description="NB-ARC" evidence="4">
    <location>
        <begin position="110"/>
        <end position="151"/>
    </location>
</feature>
<dbReference type="Gene3D" id="1.20.5.4130">
    <property type="match status" value="1"/>
</dbReference>
<reference evidence="7" key="1">
    <citation type="submission" date="2020-03" db="EMBL/GenBank/DDBJ databases">
        <title>A high-quality chromosome-level genome assembly of a woody plant with both climbing and erect habits, Rhamnella rubrinervis.</title>
        <authorList>
            <person name="Lu Z."/>
            <person name="Yang Y."/>
            <person name="Zhu X."/>
            <person name="Sun Y."/>
        </authorList>
    </citation>
    <scope>NUCLEOTIDE SEQUENCE</scope>
    <source>
        <strain evidence="7">BYM</strain>
        <tissue evidence="7">Leaf</tissue>
    </source>
</reference>
<dbReference type="Pfam" id="PF00931">
    <property type="entry name" value="NB-ARC"/>
    <property type="match status" value="1"/>
</dbReference>
<evidence type="ECO:0000256" key="1">
    <source>
        <dbReference type="ARBA" id="ARBA00022737"/>
    </source>
</evidence>
<dbReference type="InterPro" id="IPR027417">
    <property type="entry name" value="P-loop_NTPase"/>
</dbReference>
<dbReference type="InterPro" id="IPR041118">
    <property type="entry name" value="Rx_N"/>
</dbReference>
<dbReference type="PANTHER" id="PTHR19338">
    <property type="entry name" value="TRANSLOCASE OF INNER MITOCHONDRIAL MEMBRANE 13 HOMOLOG"/>
    <property type="match status" value="1"/>
</dbReference>
<keyword evidence="8" id="KW-1185">Reference proteome</keyword>